<evidence type="ECO:0000313" key="1">
    <source>
        <dbReference type="EMBL" id="CAH9123583.1"/>
    </source>
</evidence>
<protein>
    <submittedName>
        <fullName evidence="1">Uncharacterized protein</fullName>
    </submittedName>
</protein>
<dbReference type="Proteomes" id="UP001152523">
    <property type="component" value="Unassembled WGS sequence"/>
</dbReference>
<name>A0AAV0EIL7_9ASTE</name>
<proteinExistence type="predicted"/>
<accession>A0AAV0EIL7</accession>
<keyword evidence="2" id="KW-1185">Reference proteome</keyword>
<reference evidence="1" key="1">
    <citation type="submission" date="2022-07" db="EMBL/GenBank/DDBJ databases">
        <authorList>
            <person name="Macas J."/>
            <person name="Novak P."/>
            <person name="Neumann P."/>
        </authorList>
    </citation>
    <scope>NUCLEOTIDE SEQUENCE</scope>
</reference>
<dbReference type="AlphaFoldDB" id="A0AAV0EIL7"/>
<dbReference type="EMBL" id="CAMAPF010000931">
    <property type="protein sequence ID" value="CAH9123583.1"/>
    <property type="molecule type" value="Genomic_DNA"/>
</dbReference>
<sequence>MGGQSGALAISGGNDLLKCVGSRISMKLDDFYTYNNDMIRIGKVKGWVQQTSLTRTIVQEHDDVELVADESFIVVRALTFNQPKSFDLVDSLGRTGINLWTRCVV</sequence>
<comment type="caution">
    <text evidence="1">The sequence shown here is derived from an EMBL/GenBank/DDBJ whole genome shotgun (WGS) entry which is preliminary data.</text>
</comment>
<evidence type="ECO:0000313" key="2">
    <source>
        <dbReference type="Proteomes" id="UP001152523"/>
    </source>
</evidence>
<gene>
    <name evidence="1" type="ORF">CEPIT_LOCUS25323</name>
</gene>
<organism evidence="1 2">
    <name type="scientific">Cuscuta epithymum</name>
    <dbReference type="NCBI Taxonomy" id="186058"/>
    <lineage>
        <taxon>Eukaryota</taxon>
        <taxon>Viridiplantae</taxon>
        <taxon>Streptophyta</taxon>
        <taxon>Embryophyta</taxon>
        <taxon>Tracheophyta</taxon>
        <taxon>Spermatophyta</taxon>
        <taxon>Magnoliopsida</taxon>
        <taxon>eudicotyledons</taxon>
        <taxon>Gunneridae</taxon>
        <taxon>Pentapetalae</taxon>
        <taxon>asterids</taxon>
        <taxon>lamiids</taxon>
        <taxon>Solanales</taxon>
        <taxon>Convolvulaceae</taxon>
        <taxon>Cuscuteae</taxon>
        <taxon>Cuscuta</taxon>
        <taxon>Cuscuta subgen. Cuscuta</taxon>
    </lineage>
</organism>